<dbReference type="Proteomes" id="UP000095495">
    <property type="component" value="Unassembled WGS sequence"/>
</dbReference>
<keyword evidence="8 12" id="KW-1133">Transmembrane helix</keyword>
<evidence type="ECO:0000256" key="10">
    <source>
        <dbReference type="ARBA" id="ARBA00023136"/>
    </source>
</evidence>
<evidence type="ECO:0000256" key="12">
    <source>
        <dbReference type="SAM" id="Phobius"/>
    </source>
</evidence>
<evidence type="ECO:0000256" key="1">
    <source>
        <dbReference type="ARBA" id="ARBA00000085"/>
    </source>
</evidence>
<proteinExistence type="predicted"/>
<dbReference type="EMBL" id="CYXV01000017">
    <property type="protein sequence ID" value="CUN17146.1"/>
    <property type="molecule type" value="Genomic_DNA"/>
</dbReference>
<dbReference type="AlphaFoldDB" id="A0A173US02"/>
<dbReference type="PROSITE" id="PS50109">
    <property type="entry name" value="HIS_KIN"/>
    <property type="match status" value="1"/>
</dbReference>
<dbReference type="InterPro" id="IPR036890">
    <property type="entry name" value="HATPase_C_sf"/>
</dbReference>
<dbReference type="GO" id="GO:0000155">
    <property type="term" value="F:phosphorelay sensor kinase activity"/>
    <property type="evidence" value="ECO:0007669"/>
    <property type="project" value="InterPro"/>
</dbReference>
<keyword evidence="11" id="KW-0175">Coiled coil</keyword>
<evidence type="ECO:0000256" key="5">
    <source>
        <dbReference type="ARBA" id="ARBA00022679"/>
    </source>
</evidence>
<dbReference type="SMART" id="SM00387">
    <property type="entry name" value="HATPase_c"/>
    <property type="match status" value="1"/>
</dbReference>
<gene>
    <name evidence="14" type="primary">graS_2</name>
    <name evidence="14" type="ORF">ERS852420_03189</name>
</gene>
<dbReference type="InterPro" id="IPR050351">
    <property type="entry name" value="BphY/WalK/GraS-like"/>
</dbReference>
<feature type="transmembrane region" description="Helical" evidence="12">
    <location>
        <begin position="51"/>
        <end position="72"/>
    </location>
</feature>
<evidence type="ECO:0000256" key="8">
    <source>
        <dbReference type="ARBA" id="ARBA00022989"/>
    </source>
</evidence>
<dbReference type="InterPro" id="IPR004358">
    <property type="entry name" value="Sig_transdc_His_kin-like_C"/>
</dbReference>
<evidence type="ECO:0000313" key="15">
    <source>
        <dbReference type="Proteomes" id="UP000095495"/>
    </source>
</evidence>
<reference evidence="14 15" key="1">
    <citation type="submission" date="2015-09" db="EMBL/GenBank/DDBJ databases">
        <authorList>
            <consortium name="Pathogen Informatics"/>
        </authorList>
    </citation>
    <scope>NUCLEOTIDE SEQUENCE [LARGE SCALE GENOMIC DNA]</scope>
    <source>
        <strain evidence="14 15">2789STDY5608863</strain>
    </source>
</reference>
<evidence type="ECO:0000256" key="3">
    <source>
        <dbReference type="ARBA" id="ARBA00012438"/>
    </source>
</evidence>
<keyword evidence="10 12" id="KW-0472">Membrane</keyword>
<feature type="coiled-coil region" evidence="11">
    <location>
        <begin position="95"/>
        <end position="126"/>
    </location>
</feature>
<organism evidence="14 15">
    <name type="scientific">Roseburia faecis</name>
    <dbReference type="NCBI Taxonomy" id="301302"/>
    <lineage>
        <taxon>Bacteria</taxon>
        <taxon>Bacillati</taxon>
        <taxon>Bacillota</taxon>
        <taxon>Clostridia</taxon>
        <taxon>Lachnospirales</taxon>
        <taxon>Lachnospiraceae</taxon>
        <taxon>Roseburia</taxon>
    </lineage>
</organism>
<comment type="subcellular location">
    <subcellularLocation>
        <location evidence="2">Cell membrane</location>
        <topology evidence="2">Multi-pass membrane protein</topology>
    </subcellularLocation>
</comment>
<feature type="transmembrane region" description="Helical" evidence="12">
    <location>
        <begin position="23"/>
        <end position="45"/>
    </location>
</feature>
<dbReference type="SUPFAM" id="SSF55874">
    <property type="entry name" value="ATPase domain of HSP90 chaperone/DNA topoisomerase II/histidine kinase"/>
    <property type="match status" value="1"/>
</dbReference>
<dbReference type="GO" id="GO:0016036">
    <property type="term" value="P:cellular response to phosphate starvation"/>
    <property type="evidence" value="ECO:0007669"/>
    <property type="project" value="TreeGrafter"/>
</dbReference>
<evidence type="ECO:0000259" key="13">
    <source>
        <dbReference type="PROSITE" id="PS50109"/>
    </source>
</evidence>
<sequence>MDHEKGNTLKVYIKQYLNRYKGCFALVAGIMIFYIFTLYLCGVSAADIRYFAGLEIVFLVVSAVFCGIRYWYRLRTVKRQIRDYMQGMQTLSDTEDALEEVYMDALEQLQNKRQEEKGAYRNQQREMEEYYALWVHQIKTPISAMRLLLQREEQKQTDPDETAGMEKSVLYDMQQELFWINQYVNMALQYQRMNSGMNDLVLEMVSADQVVRTAIRRFALIMIRKKIAIHYEECREMVLSDEKWLEFVVEQILSNAIKYSGENRAVTIQINRNEADNTCELVISDQGIGIRKEDLPRIFEKGYTGYNGRADKTSTGIGLYLCREITKKLGHGIMITSEIGKGTDVTIVFERNNLDVRD</sequence>
<dbReference type="GO" id="GO:0005886">
    <property type="term" value="C:plasma membrane"/>
    <property type="evidence" value="ECO:0007669"/>
    <property type="project" value="UniProtKB-SubCell"/>
</dbReference>
<dbReference type="PANTHER" id="PTHR45453:SF2">
    <property type="entry name" value="HISTIDINE KINASE"/>
    <property type="match status" value="1"/>
</dbReference>
<evidence type="ECO:0000313" key="14">
    <source>
        <dbReference type="EMBL" id="CUN17146.1"/>
    </source>
</evidence>
<keyword evidence="4" id="KW-1003">Cell membrane</keyword>
<feature type="domain" description="Histidine kinase" evidence="13">
    <location>
        <begin position="133"/>
        <end position="353"/>
    </location>
</feature>
<dbReference type="GO" id="GO:0004721">
    <property type="term" value="F:phosphoprotein phosphatase activity"/>
    <property type="evidence" value="ECO:0007669"/>
    <property type="project" value="TreeGrafter"/>
</dbReference>
<dbReference type="SUPFAM" id="SSF47384">
    <property type="entry name" value="Homodimeric domain of signal transducing histidine kinase"/>
    <property type="match status" value="1"/>
</dbReference>
<accession>A0A173US02</accession>
<name>A0A173US02_9FIRM</name>
<keyword evidence="7 14" id="KW-0418">Kinase</keyword>
<dbReference type="Gene3D" id="3.30.565.10">
    <property type="entry name" value="Histidine kinase-like ATPase, C-terminal domain"/>
    <property type="match status" value="1"/>
</dbReference>
<evidence type="ECO:0000256" key="6">
    <source>
        <dbReference type="ARBA" id="ARBA00022692"/>
    </source>
</evidence>
<evidence type="ECO:0000256" key="2">
    <source>
        <dbReference type="ARBA" id="ARBA00004651"/>
    </source>
</evidence>
<dbReference type="Pfam" id="PF02518">
    <property type="entry name" value="HATPase_c"/>
    <property type="match status" value="1"/>
</dbReference>
<keyword evidence="5 14" id="KW-0808">Transferase</keyword>
<dbReference type="InterPro" id="IPR005467">
    <property type="entry name" value="His_kinase_dom"/>
</dbReference>
<evidence type="ECO:0000256" key="9">
    <source>
        <dbReference type="ARBA" id="ARBA00023012"/>
    </source>
</evidence>
<keyword evidence="9" id="KW-0902">Two-component regulatory system</keyword>
<evidence type="ECO:0000256" key="11">
    <source>
        <dbReference type="SAM" id="Coils"/>
    </source>
</evidence>
<dbReference type="PANTHER" id="PTHR45453">
    <property type="entry name" value="PHOSPHATE REGULON SENSOR PROTEIN PHOR"/>
    <property type="match status" value="1"/>
</dbReference>
<comment type="catalytic activity">
    <reaction evidence="1">
        <text>ATP + protein L-histidine = ADP + protein N-phospho-L-histidine.</text>
        <dbReference type="EC" id="2.7.13.3"/>
    </reaction>
</comment>
<keyword evidence="6 12" id="KW-0812">Transmembrane</keyword>
<evidence type="ECO:0000256" key="7">
    <source>
        <dbReference type="ARBA" id="ARBA00022777"/>
    </source>
</evidence>
<dbReference type="EC" id="2.7.13.3" evidence="3"/>
<protein>
    <recommendedName>
        <fullName evidence="3">histidine kinase</fullName>
        <ecNumber evidence="3">2.7.13.3</ecNumber>
    </recommendedName>
</protein>
<dbReference type="InterPro" id="IPR003594">
    <property type="entry name" value="HATPase_dom"/>
</dbReference>
<dbReference type="PRINTS" id="PR00344">
    <property type="entry name" value="BCTRLSENSOR"/>
</dbReference>
<evidence type="ECO:0000256" key="4">
    <source>
        <dbReference type="ARBA" id="ARBA00022475"/>
    </source>
</evidence>
<dbReference type="InterPro" id="IPR036097">
    <property type="entry name" value="HisK_dim/P_sf"/>
</dbReference>